<evidence type="ECO:0000256" key="7">
    <source>
        <dbReference type="ARBA" id="ARBA00022759"/>
    </source>
</evidence>
<feature type="domain" description="Helicase ATP-binding" evidence="12">
    <location>
        <begin position="269"/>
        <end position="441"/>
    </location>
</feature>
<keyword evidence="6 11" id="KW-0680">Restriction system</keyword>
<dbReference type="Proteomes" id="UP000182584">
    <property type="component" value="Unassembled WGS sequence"/>
</dbReference>
<evidence type="ECO:0000256" key="3">
    <source>
        <dbReference type="ARBA" id="ARBA00011296"/>
    </source>
</evidence>
<comment type="similarity">
    <text evidence="2 11">Belongs to the HsdR family.</text>
</comment>
<keyword evidence="4" id="KW-0540">Nuclease</keyword>
<dbReference type="PANTHER" id="PTHR30195:SF16">
    <property type="entry name" value="TYPE I RESTRICTION ENZYME ENDONUCLEASE SUBUNIT"/>
    <property type="match status" value="1"/>
</dbReference>
<reference evidence="13 14" key="1">
    <citation type="submission" date="2016-10" db="EMBL/GenBank/DDBJ databases">
        <authorList>
            <person name="de Groot N.N."/>
        </authorList>
    </citation>
    <scope>NUCLEOTIDE SEQUENCE [LARGE SCALE GENOMIC DNA]</scope>
    <source>
        <strain evidence="13 14">AR40</strain>
    </source>
</reference>
<evidence type="ECO:0000256" key="4">
    <source>
        <dbReference type="ARBA" id="ARBA00022722"/>
    </source>
</evidence>
<dbReference type="InterPro" id="IPR027417">
    <property type="entry name" value="P-loop_NTPase"/>
</dbReference>
<dbReference type="EMBL" id="FOGJ01000023">
    <property type="protein sequence ID" value="SES20924.1"/>
    <property type="molecule type" value="Genomic_DNA"/>
</dbReference>
<dbReference type="AlphaFoldDB" id="A0A1H9VHI4"/>
<dbReference type="Pfam" id="PF22679">
    <property type="entry name" value="T1R_D3-like"/>
    <property type="match status" value="1"/>
</dbReference>
<dbReference type="SUPFAM" id="SSF52540">
    <property type="entry name" value="P-loop containing nucleoside triphosphate hydrolases"/>
    <property type="match status" value="2"/>
</dbReference>
<dbReference type="Gene3D" id="3.40.50.300">
    <property type="entry name" value="P-loop containing nucleotide triphosphate hydrolases"/>
    <property type="match status" value="2"/>
</dbReference>
<dbReference type="RefSeq" id="WP_074757670.1">
    <property type="nucleotide sequence ID" value="NZ_FOGJ01000023.1"/>
</dbReference>
<dbReference type="InterPro" id="IPR007409">
    <property type="entry name" value="Restrct_endonuc_type1_HsdR_N"/>
</dbReference>
<comment type="subunit">
    <text evidence="3 11">The type I restriction/modification system is composed of three polypeptides R, M and S.</text>
</comment>
<dbReference type="NCBIfam" id="TIGR00348">
    <property type="entry name" value="hsdR"/>
    <property type="match status" value="1"/>
</dbReference>
<dbReference type="GO" id="GO:0003677">
    <property type="term" value="F:DNA binding"/>
    <property type="evidence" value="ECO:0007669"/>
    <property type="project" value="UniProtKB-KW"/>
</dbReference>
<dbReference type="Pfam" id="PF04313">
    <property type="entry name" value="HSDR_N"/>
    <property type="match status" value="1"/>
</dbReference>
<evidence type="ECO:0000259" key="12">
    <source>
        <dbReference type="PROSITE" id="PS51192"/>
    </source>
</evidence>
<dbReference type="GO" id="GO:0009035">
    <property type="term" value="F:type I site-specific deoxyribonuclease activity"/>
    <property type="evidence" value="ECO:0007669"/>
    <property type="project" value="UniProtKB-EC"/>
</dbReference>
<dbReference type="CDD" id="cd18800">
    <property type="entry name" value="SF2_C_EcoR124I-like"/>
    <property type="match status" value="1"/>
</dbReference>
<keyword evidence="7" id="KW-0255">Endonuclease</keyword>
<dbReference type="Pfam" id="PF18766">
    <property type="entry name" value="SWI2_SNF2"/>
    <property type="match status" value="1"/>
</dbReference>
<evidence type="ECO:0000256" key="8">
    <source>
        <dbReference type="ARBA" id="ARBA00022801"/>
    </source>
</evidence>
<keyword evidence="8 11" id="KW-0378">Hydrolase</keyword>
<accession>A0A1H9VHI4</accession>
<evidence type="ECO:0000256" key="2">
    <source>
        <dbReference type="ARBA" id="ARBA00008598"/>
    </source>
</evidence>
<dbReference type="SMART" id="SM00487">
    <property type="entry name" value="DEXDc"/>
    <property type="match status" value="1"/>
</dbReference>
<evidence type="ECO:0000256" key="1">
    <source>
        <dbReference type="ARBA" id="ARBA00000851"/>
    </source>
</evidence>
<dbReference type="OrthoDB" id="9758243at2"/>
<evidence type="ECO:0000256" key="5">
    <source>
        <dbReference type="ARBA" id="ARBA00022741"/>
    </source>
</evidence>
<comment type="catalytic activity">
    <reaction evidence="1 11">
        <text>Endonucleolytic cleavage of DNA to give random double-stranded fragments with terminal 5'-phosphates, ATP is simultaneously hydrolyzed.</text>
        <dbReference type="EC" id="3.1.21.3"/>
    </reaction>
</comment>
<dbReference type="InterPro" id="IPR051268">
    <property type="entry name" value="Type-I_R_enzyme_R_subunit"/>
</dbReference>
<dbReference type="InterPro" id="IPR055180">
    <property type="entry name" value="HsdR_RecA-like_helicase_dom_2"/>
</dbReference>
<evidence type="ECO:0000256" key="10">
    <source>
        <dbReference type="ARBA" id="ARBA00023125"/>
    </source>
</evidence>
<evidence type="ECO:0000256" key="6">
    <source>
        <dbReference type="ARBA" id="ARBA00022747"/>
    </source>
</evidence>
<comment type="function">
    <text evidence="11">Subunit R is required for both nuclease and ATPase activities, but not for modification.</text>
</comment>
<dbReference type="InterPro" id="IPR040980">
    <property type="entry name" value="SWI2_SNF2"/>
</dbReference>
<dbReference type="CDD" id="cd22332">
    <property type="entry name" value="HsdR_N"/>
    <property type="match status" value="1"/>
</dbReference>
<evidence type="ECO:0000313" key="14">
    <source>
        <dbReference type="Proteomes" id="UP000182584"/>
    </source>
</evidence>
<name>A0A1H9VHI4_BUTFI</name>
<dbReference type="InterPro" id="IPR022625">
    <property type="entry name" value="TypeI_RM_Rsu_C"/>
</dbReference>
<keyword evidence="5 11" id="KW-0547">Nucleotide-binding</keyword>
<dbReference type="EC" id="3.1.21.3" evidence="11"/>
<keyword evidence="10 11" id="KW-0238">DNA-binding</keyword>
<protein>
    <recommendedName>
        <fullName evidence="11">Type I restriction enzyme endonuclease subunit</fullName>
        <shortName evidence="11">R protein</shortName>
        <ecNumber evidence="11">3.1.21.3</ecNumber>
    </recommendedName>
    <alternativeName>
        <fullName evidence="11">Type-1 restriction enzyme R protein</fullName>
    </alternativeName>
</protein>
<keyword evidence="9 11" id="KW-0067">ATP-binding</keyword>
<dbReference type="PANTHER" id="PTHR30195">
    <property type="entry name" value="TYPE I SITE-SPECIFIC DEOXYRIBONUCLEASE PROTEIN SUBUNIT M AND R"/>
    <property type="match status" value="1"/>
</dbReference>
<dbReference type="Gene3D" id="1.20.58.910">
    <property type="match status" value="1"/>
</dbReference>
<gene>
    <name evidence="13" type="ORF">SAMN04487884_12330</name>
</gene>
<evidence type="ECO:0000313" key="13">
    <source>
        <dbReference type="EMBL" id="SES20924.1"/>
    </source>
</evidence>
<sequence length="984" mass="114182">MAELESVLEKRLIDQLCSGESQWTYRPDIRTEEALWKNFKYILEQNNKAKLNDIPLSESEFAKIKNDLSHASFYDAGKWLVGENGKVYVHVQRGNETLHLVVMNNEHIAGGTSVYEVINQYQAFKSEEDEHSSNRRFDVTLLINGIPMIHIELKNKEHSYMDGYRQIKKYIAEGKFHGIYSNVQMFVVSNEVDTKYFSAARDTELNKKFLTGWIDNENLPVCDYIDFAQAVLRIPEAHEMVSKYTVLDNDKKKLLILRPYQIHAIEAMRASSKKGQSGFIWHTTGSGKTMTSYKATRNLLMDIPSIEKTVFLIDRKDLDLQTKGAFQSYADNDTIDVDDTENVSHLIKRLADDNRQMIVTTRQKMQVMISRRLKEGTREYNKIRALKVAFVVDECHRAVTPQTKRDIERFFSQSIWFGFTGTPIFEENKYEQKGDLAQTTEELYGPCLHSYTIKEAIHDGAVLGFNVENLGPENINPDEEEQYYHSEGHMRSVVNVILNQSLSKFGMQNGKGQTYEAMLTVESIAIAQKYYDYIQKVKNGEDELKISEEVKRALPDFPKVAITFSVSENDETSQTNQEAMRRFLAYYNGIFGTKYELDGLGAYNGNLNDRLARKEKRYKDREQQVDLVIVVDRLLTGFDAPCLSTLFIDRPPMSPQGLIQAFSRTNRLFDQNKEYGQIVTFQYPKEYKKKINDALILYSKGGIGKAIAEDWDTVLDNFNLSLKTIRTFAPTPNDVMNLSKKQMKTFVRLFRDLDHDFAHLKSFSKYTPEILEEYKFTQDDYEDYAAVYKNVIEILKTDKPDPGEEDPVRDDYDLVAFSKFKIDFEYIVELLQGFVDFLDQKDKDFDEVEFNRKLLNLKEIVKEFAEDNPRLSDLLMQILDEIEQDKEKFMGQDISVTINQMRYAAIDKEIRKFATKWFIDFEDVKYEAYNFKDGELANENKLKESADYAAYKEATEDALPKFKFNGALVRDFKETLMPEISPLF</sequence>
<dbReference type="InterPro" id="IPR014001">
    <property type="entry name" value="Helicase_ATP-bd"/>
</dbReference>
<dbReference type="GO" id="GO:0009307">
    <property type="term" value="P:DNA restriction-modification system"/>
    <property type="evidence" value="ECO:0007669"/>
    <property type="project" value="UniProtKB-KW"/>
</dbReference>
<dbReference type="Gene3D" id="3.90.1570.50">
    <property type="match status" value="1"/>
</dbReference>
<evidence type="ECO:0000256" key="9">
    <source>
        <dbReference type="ARBA" id="ARBA00022840"/>
    </source>
</evidence>
<dbReference type="PROSITE" id="PS51192">
    <property type="entry name" value="HELICASE_ATP_BIND_1"/>
    <property type="match status" value="1"/>
</dbReference>
<organism evidence="13 14">
    <name type="scientific">Butyrivibrio fibrisolvens</name>
    <dbReference type="NCBI Taxonomy" id="831"/>
    <lineage>
        <taxon>Bacteria</taxon>
        <taxon>Bacillati</taxon>
        <taxon>Bacillota</taxon>
        <taxon>Clostridia</taxon>
        <taxon>Lachnospirales</taxon>
        <taxon>Lachnospiraceae</taxon>
        <taxon>Butyrivibrio</taxon>
    </lineage>
</organism>
<evidence type="ECO:0000256" key="11">
    <source>
        <dbReference type="RuleBase" id="RU364115"/>
    </source>
</evidence>
<dbReference type="Pfam" id="PF12008">
    <property type="entry name" value="EcoR124_C"/>
    <property type="match status" value="1"/>
</dbReference>
<dbReference type="InterPro" id="IPR004473">
    <property type="entry name" value="Restrct_endonuc_typeI_HsdR"/>
</dbReference>
<proteinExistence type="inferred from homology"/>
<dbReference type="GO" id="GO:0005524">
    <property type="term" value="F:ATP binding"/>
    <property type="evidence" value="ECO:0007669"/>
    <property type="project" value="UniProtKB-KW"/>
</dbReference>